<gene>
    <name evidence="2" type="ORF">H9L13_03445</name>
</gene>
<protein>
    <submittedName>
        <fullName evidence="2">NADH:ubiquinone oxidoreductase subunit NDUFA12</fullName>
    </submittedName>
</protein>
<dbReference type="Proteomes" id="UP000515971">
    <property type="component" value="Chromosome"/>
</dbReference>
<dbReference type="EMBL" id="CP060718">
    <property type="protein sequence ID" value="QNN67981.1"/>
    <property type="molecule type" value="Genomic_DNA"/>
</dbReference>
<dbReference type="GO" id="GO:0006979">
    <property type="term" value="P:response to oxidative stress"/>
    <property type="evidence" value="ECO:0007669"/>
    <property type="project" value="TreeGrafter"/>
</dbReference>
<feature type="region of interest" description="Disordered" evidence="1">
    <location>
        <begin position="80"/>
        <end position="127"/>
    </location>
</feature>
<evidence type="ECO:0000256" key="1">
    <source>
        <dbReference type="SAM" id="MobiDB-lite"/>
    </source>
</evidence>
<dbReference type="AlphaFoldDB" id="A0A7G9SJF6"/>
<evidence type="ECO:0000313" key="2">
    <source>
        <dbReference type="EMBL" id="QNN67981.1"/>
    </source>
</evidence>
<dbReference type="GO" id="GO:0045271">
    <property type="term" value="C:respiratory chain complex I"/>
    <property type="evidence" value="ECO:0007669"/>
    <property type="project" value="InterPro"/>
</dbReference>
<dbReference type="KEGG" id="slut:H9L13_03445"/>
<accession>A0A7G9SJF6</accession>
<name>A0A7G9SJF6_9SPHN</name>
<evidence type="ECO:0000313" key="3">
    <source>
        <dbReference type="Proteomes" id="UP000515971"/>
    </source>
</evidence>
<dbReference type="PANTHER" id="PTHR12910">
    <property type="entry name" value="NADH-UBIQUINONE OXIDOREDUCTASE SUBUNIT B17.2"/>
    <property type="match status" value="1"/>
</dbReference>
<keyword evidence="3" id="KW-1185">Reference proteome</keyword>
<dbReference type="Pfam" id="PF05071">
    <property type="entry name" value="NDUFA12"/>
    <property type="match status" value="1"/>
</dbReference>
<dbReference type="PANTHER" id="PTHR12910:SF2">
    <property type="entry name" value="NADH DEHYDROGENASE [UBIQUINONE] 1 ALPHA SUBCOMPLEX SUBUNIT 12"/>
    <property type="match status" value="1"/>
</dbReference>
<organism evidence="2 3">
    <name type="scientific">Sphingomonas lutea</name>
    <dbReference type="NCBI Taxonomy" id="1045317"/>
    <lineage>
        <taxon>Bacteria</taxon>
        <taxon>Pseudomonadati</taxon>
        <taxon>Pseudomonadota</taxon>
        <taxon>Alphaproteobacteria</taxon>
        <taxon>Sphingomonadales</taxon>
        <taxon>Sphingomonadaceae</taxon>
        <taxon>Sphingomonas</taxon>
    </lineage>
</organism>
<reference evidence="2 3" key="1">
    <citation type="submission" date="2020-08" db="EMBL/GenBank/DDBJ databases">
        <title>Genome sequence of Sphingomonas lutea KCTC 23642T.</title>
        <authorList>
            <person name="Hyun D.-W."/>
            <person name="Bae J.-W."/>
        </authorList>
    </citation>
    <scope>NUCLEOTIDE SEQUENCE [LARGE SCALE GENOMIC DNA]</scope>
    <source>
        <strain evidence="2 3">KCTC 23642</strain>
    </source>
</reference>
<proteinExistence type="predicted"/>
<dbReference type="RefSeq" id="WP_187539063.1">
    <property type="nucleotide sequence ID" value="NZ_BAABJT010000001.1"/>
</dbReference>
<sequence>MGFWSKTFTWWNGATWGTSLWTRRFGDEAGRDDAGNVYYRSKKDPRRRWVIYDGANDGSRVPPAWQAWLRGTIDDVPNKALPPVRKFQTPPEPNLTGTMAAFRPDGALGSGRVRPASTGDYEPWIPE</sequence>
<dbReference type="NCBIfam" id="NF006040">
    <property type="entry name" value="PRK08183.1"/>
    <property type="match status" value="1"/>
</dbReference>
<keyword evidence="2" id="KW-0830">Ubiquinone</keyword>
<dbReference type="InterPro" id="IPR007763">
    <property type="entry name" value="NDUFA12"/>
</dbReference>